<organism evidence="2 3">
    <name type="scientific">Eimeria tenella</name>
    <name type="common">Coccidian parasite</name>
    <dbReference type="NCBI Taxonomy" id="5802"/>
    <lineage>
        <taxon>Eukaryota</taxon>
        <taxon>Sar</taxon>
        <taxon>Alveolata</taxon>
        <taxon>Apicomplexa</taxon>
        <taxon>Conoidasida</taxon>
        <taxon>Coccidia</taxon>
        <taxon>Eucoccidiorida</taxon>
        <taxon>Eimeriorina</taxon>
        <taxon>Eimeriidae</taxon>
        <taxon>Eimeria</taxon>
    </lineage>
</organism>
<dbReference type="RefSeq" id="XP_013230059.1">
    <property type="nucleotide sequence ID" value="XM_013374605.1"/>
</dbReference>
<evidence type="ECO:0000313" key="2">
    <source>
        <dbReference type="EMBL" id="CDJ39304.1"/>
    </source>
</evidence>
<dbReference type="GeneID" id="25256573"/>
<name>U6KSF0_EIMTE</name>
<feature type="compositionally biased region" description="Acidic residues" evidence="1">
    <location>
        <begin position="52"/>
        <end position="62"/>
    </location>
</feature>
<evidence type="ECO:0000256" key="1">
    <source>
        <dbReference type="SAM" id="MobiDB-lite"/>
    </source>
</evidence>
<reference evidence="2" key="2">
    <citation type="submission" date="2013-10" db="EMBL/GenBank/DDBJ databases">
        <authorList>
            <person name="Aslett M."/>
        </authorList>
    </citation>
    <scope>NUCLEOTIDE SEQUENCE [LARGE SCALE GENOMIC DNA]</scope>
    <source>
        <strain evidence="2">Houghton</strain>
    </source>
</reference>
<proteinExistence type="predicted"/>
<evidence type="ECO:0000313" key="3">
    <source>
        <dbReference type="Proteomes" id="UP000030747"/>
    </source>
</evidence>
<keyword evidence="3" id="KW-1185">Reference proteome</keyword>
<feature type="region of interest" description="Disordered" evidence="1">
    <location>
        <begin position="40"/>
        <end position="78"/>
    </location>
</feature>
<dbReference type="AlphaFoldDB" id="U6KSF0"/>
<reference evidence="2" key="1">
    <citation type="submission" date="2013-10" db="EMBL/GenBank/DDBJ databases">
        <title>Genomic analysis of the causative agents of coccidiosis in chickens.</title>
        <authorList>
            <person name="Reid A.J."/>
            <person name="Blake D."/>
            <person name="Billington K."/>
            <person name="Browne H."/>
            <person name="Dunn M."/>
            <person name="Hung S."/>
            <person name="Kawahara F."/>
            <person name="Miranda-Saavedra D."/>
            <person name="Mourier T."/>
            <person name="Nagra H."/>
            <person name="Otto T.D."/>
            <person name="Rawlings N."/>
            <person name="Sanchez A."/>
            <person name="Sanders M."/>
            <person name="Subramaniam C."/>
            <person name="Tay Y."/>
            <person name="Dear P."/>
            <person name="Doerig C."/>
            <person name="Gruber A."/>
            <person name="Parkinson J."/>
            <person name="Shirley M."/>
            <person name="Wan K.L."/>
            <person name="Berriman M."/>
            <person name="Tomley F."/>
            <person name="Pain A."/>
        </authorList>
    </citation>
    <scope>NUCLEOTIDE SEQUENCE [LARGE SCALE GENOMIC DNA]</scope>
    <source>
        <strain evidence="2">Houghton</strain>
    </source>
</reference>
<gene>
    <name evidence="2" type="ORF">ETH_00037660</name>
</gene>
<feature type="compositionally biased region" description="Basic residues" evidence="1">
    <location>
        <begin position="110"/>
        <end position="120"/>
    </location>
</feature>
<dbReference type="OrthoDB" id="329796at2759"/>
<sequence>MRHFIFITKPSKRVSAKHRQKSLLGVGQYVALMNSTTQVNGLSPLEVKLGDDPDPEKDDEDAEGLKASSSSQQRQQLELQQQQLQLQQQQLQLQLAAAAAAATHPQTRQHPQKLHGTRRS</sequence>
<accession>U6KSF0</accession>
<dbReference type="VEuPathDB" id="ToxoDB:ETH_00037660"/>
<dbReference type="EMBL" id="HG674321">
    <property type="protein sequence ID" value="CDJ39304.1"/>
    <property type="molecule type" value="Genomic_DNA"/>
</dbReference>
<feature type="region of interest" description="Disordered" evidence="1">
    <location>
        <begin position="94"/>
        <end position="120"/>
    </location>
</feature>
<dbReference type="Proteomes" id="UP000030747">
    <property type="component" value="Unassembled WGS sequence"/>
</dbReference>
<protein>
    <submittedName>
        <fullName evidence="2">Uncharacterized protein</fullName>
    </submittedName>
</protein>